<proteinExistence type="predicted"/>
<keyword evidence="2" id="KW-0812">Transmembrane</keyword>
<sequence>MSKTRPATETKQTVVPSELLIAVLVFIVVVLVTVLVIRTRTNKTQKQQEQSQQPAAPRDPFAADQNTGGDPETIKAGDLLEFGNEKFFVRGTLRISEGGYDWAEHFFQADASATRMWLSVERDPDVQVARWRDRPDLDIEPKARTITVDGTDYDLVEHGTASYRSEGTTGLNEKGGVDYVDYESGDGRLLAFERFDHGRWEVSTGETIPTGSFTIYSGS</sequence>
<evidence type="ECO:0000259" key="3">
    <source>
        <dbReference type="Pfam" id="PF13785"/>
    </source>
</evidence>
<accession>A0A1H1X9H7</accession>
<feature type="region of interest" description="Disordered" evidence="1">
    <location>
        <begin position="42"/>
        <end position="72"/>
    </location>
</feature>
<dbReference type="Proteomes" id="UP000199597">
    <property type="component" value="Chromosome I"/>
</dbReference>
<protein>
    <recommendedName>
        <fullName evidence="3">DUF4178 domain-containing protein</fullName>
    </recommendedName>
</protein>
<reference evidence="5" key="1">
    <citation type="submission" date="2016-10" db="EMBL/GenBank/DDBJ databases">
        <authorList>
            <person name="Varghese N."/>
            <person name="Submissions S."/>
        </authorList>
    </citation>
    <scope>NUCLEOTIDE SEQUENCE [LARGE SCALE GENOMIC DNA]</scope>
    <source>
        <strain evidence="5">DSM 23676</strain>
    </source>
</reference>
<dbReference type="STRING" id="1136497.SAMN04489752_3244"/>
<keyword evidence="2" id="KW-0472">Membrane</keyword>
<dbReference type="InterPro" id="IPR025235">
    <property type="entry name" value="DUF4178"/>
</dbReference>
<organism evidence="4 5">
    <name type="scientific">Brevibacterium siliguriense</name>
    <dbReference type="NCBI Taxonomy" id="1136497"/>
    <lineage>
        <taxon>Bacteria</taxon>
        <taxon>Bacillati</taxon>
        <taxon>Actinomycetota</taxon>
        <taxon>Actinomycetes</taxon>
        <taxon>Micrococcales</taxon>
        <taxon>Brevibacteriaceae</taxon>
        <taxon>Brevibacterium</taxon>
    </lineage>
</organism>
<evidence type="ECO:0000313" key="5">
    <source>
        <dbReference type="Proteomes" id="UP000199597"/>
    </source>
</evidence>
<evidence type="ECO:0000256" key="1">
    <source>
        <dbReference type="SAM" id="MobiDB-lite"/>
    </source>
</evidence>
<keyword evidence="2" id="KW-1133">Transmembrane helix</keyword>
<feature type="domain" description="DUF4178" evidence="3">
    <location>
        <begin position="75"/>
        <end position="209"/>
    </location>
</feature>
<feature type="transmembrane region" description="Helical" evidence="2">
    <location>
        <begin position="20"/>
        <end position="37"/>
    </location>
</feature>
<dbReference type="EMBL" id="LT629766">
    <property type="protein sequence ID" value="SDT05955.1"/>
    <property type="molecule type" value="Genomic_DNA"/>
</dbReference>
<name>A0A1H1X9H7_9MICO</name>
<gene>
    <name evidence="4" type="ORF">SAMN04489752_3244</name>
</gene>
<evidence type="ECO:0000256" key="2">
    <source>
        <dbReference type="SAM" id="Phobius"/>
    </source>
</evidence>
<evidence type="ECO:0000313" key="4">
    <source>
        <dbReference type="EMBL" id="SDT05955.1"/>
    </source>
</evidence>
<dbReference type="AlphaFoldDB" id="A0A1H1X9H7"/>
<dbReference type="Pfam" id="PF13785">
    <property type="entry name" value="DUF4178"/>
    <property type="match status" value="1"/>
</dbReference>
<keyword evidence="5" id="KW-1185">Reference proteome</keyword>